<organism evidence="3 4">
    <name type="scientific">Brettanomyces naardenensis</name>
    <name type="common">Yeast</name>
    <dbReference type="NCBI Taxonomy" id="13370"/>
    <lineage>
        <taxon>Eukaryota</taxon>
        <taxon>Fungi</taxon>
        <taxon>Dikarya</taxon>
        <taxon>Ascomycota</taxon>
        <taxon>Saccharomycotina</taxon>
        <taxon>Pichiomycetes</taxon>
        <taxon>Pichiales</taxon>
        <taxon>Pichiaceae</taxon>
        <taxon>Brettanomyces</taxon>
    </lineage>
</organism>
<dbReference type="AlphaFoldDB" id="A0A448YP54"/>
<evidence type="ECO:0000256" key="1">
    <source>
        <dbReference type="SAM" id="MobiDB-lite"/>
    </source>
</evidence>
<feature type="region of interest" description="Disordered" evidence="1">
    <location>
        <begin position="1"/>
        <end position="28"/>
    </location>
</feature>
<evidence type="ECO:0000313" key="3">
    <source>
        <dbReference type="EMBL" id="VEU22673.1"/>
    </source>
</evidence>
<sequence length="226" mass="25185">MYSSATIDSISSSNAPSIRRPQYSAKDITSPSSSLLKLIANLKLEKHPEGGYFRETDRSPFLMENPYYPGHSNGTGTKHLRAGNSNEPPVTVQDPDTGENRKLSANRNFSTLIHYLITCDAPMGRFHVNRSRITHILQRGRGQYVLVYPDGTVKTFIVGFNTERGEVDQWVVPGGVYKASFLLPLDETKGESDEDHLLISEIVVPGFDFEDHKFMPSDRVLEGLVG</sequence>
<protein>
    <submittedName>
        <fullName evidence="3">DEKNAAC103749</fullName>
    </submittedName>
</protein>
<dbReference type="InterPro" id="IPR009327">
    <property type="entry name" value="Cupin_DUF985"/>
</dbReference>
<dbReference type="InterPro" id="IPR011051">
    <property type="entry name" value="RmlC_Cupin_sf"/>
</dbReference>
<dbReference type="InterPro" id="IPR039935">
    <property type="entry name" value="YML079W-like"/>
</dbReference>
<dbReference type="InParanoid" id="A0A448YP54"/>
<feature type="region of interest" description="Disordered" evidence="1">
    <location>
        <begin position="69"/>
        <end position="99"/>
    </location>
</feature>
<feature type="domain" description="DUF985" evidence="2">
    <location>
        <begin position="37"/>
        <end position="215"/>
    </location>
</feature>
<dbReference type="SUPFAM" id="SSF51182">
    <property type="entry name" value="RmlC-like cupins"/>
    <property type="match status" value="1"/>
</dbReference>
<name>A0A448YP54_BRENA</name>
<dbReference type="CDD" id="cd06121">
    <property type="entry name" value="cupin_YML079wp"/>
    <property type="match status" value="1"/>
</dbReference>
<accession>A0A448YP54</accession>
<dbReference type="PANTHER" id="PTHR33387:SF3">
    <property type="entry name" value="DUF985 DOMAIN-CONTAINING PROTEIN"/>
    <property type="match status" value="1"/>
</dbReference>
<feature type="non-terminal residue" evidence="3">
    <location>
        <position position="226"/>
    </location>
</feature>
<evidence type="ECO:0000259" key="2">
    <source>
        <dbReference type="Pfam" id="PF06172"/>
    </source>
</evidence>
<evidence type="ECO:0000313" key="4">
    <source>
        <dbReference type="Proteomes" id="UP000290900"/>
    </source>
</evidence>
<dbReference type="EMBL" id="CAACVR010000024">
    <property type="protein sequence ID" value="VEU22673.1"/>
    <property type="molecule type" value="Genomic_DNA"/>
</dbReference>
<dbReference type="Gene3D" id="2.60.120.10">
    <property type="entry name" value="Jelly Rolls"/>
    <property type="match status" value="1"/>
</dbReference>
<proteinExistence type="predicted"/>
<dbReference type="InterPro" id="IPR014710">
    <property type="entry name" value="RmlC-like_jellyroll"/>
</dbReference>
<dbReference type="Proteomes" id="UP000290900">
    <property type="component" value="Unassembled WGS sequence"/>
</dbReference>
<dbReference type="OrthoDB" id="6614653at2759"/>
<dbReference type="PANTHER" id="PTHR33387">
    <property type="entry name" value="RMLC-LIKE JELLY ROLL FOLD PROTEIN"/>
    <property type="match status" value="1"/>
</dbReference>
<dbReference type="Pfam" id="PF06172">
    <property type="entry name" value="Cupin_5"/>
    <property type="match status" value="1"/>
</dbReference>
<gene>
    <name evidence="3" type="ORF">BRENAR_LOCUS3404</name>
</gene>
<keyword evidence="4" id="KW-1185">Reference proteome</keyword>
<feature type="compositionally biased region" description="Low complexity" evidence="1">
    <location>
        <begin position="1"/>
        <end position="13"/>
    </location>
</feature>
<dbReference type="FunCoup" id="A0A448YP54">
    <property type="interactions" value="88"/>
</dbReference>
<reference evidence="3 4" key="1">
    <citation type="submission" date="2018-12" db="EMBL/GenBank/DDBJ databases">
        <authorList>
            <person name="Tiukova I."/>
            <person name="Dainat J."/>
        </authorList>
    </citation>
    <scope>NUCLEOTIDE SEQUENCE [LARGE SCALE GENOMIC DNA]</scope>
</reference>